<keyword evidence="3" id="KW-1185">Reference proteome</keyword>
<dbReference type="InterPro" id="IPR013320">
    <property type="entry name" value="ConA-like_dom_sf"/>
</dbReference>
<feature type="transmembrane region" description="Helical" evidence="1">
    <location>
        <begin position="86"/>
        <end position="108"/>
    </location>
</feature>
<gene>
    <name evidence="2" type="ORF">HW115_05390</name>
</gene>
<evidence type="ECO:0000313" key="3">
    <source>
        <dbReference type="Proteomes" id="UP000557872"/>
    </source>
</evidence>
<name>A0A851GDL8_9BACT</name>
<dbReference type="Gene3D" id="2.60.120.200">
    <property type="match status" value="1"/>
</dbReference>
<accession>A0A851GDL8</accession>
<keyword evidence="1" id="KW-1133">Transmembrane helix</keyword>
<dbReference type="PANTHER" id="PTHR30273">
    <property type="entry name" value="PERIPLASMIC SIGNAL SENSOR AND SIGMA FACTOR ACTIVATOR FECR-RELATED"/>
    <property type="match status" value="1"/>
</dbReference>
<dbReference type="EMBL" id="JACBAZ010000002">
    <property type="protein sequence ID" value="NWK55032.1"/>
    <property type="molecule type" value="Genomic_DNA"/>
</dbReference>
<dbReference type="RefSeq" id="WP_178931574.1">
    <property type="nucleotide sequence ID" value="NZ_JACBAZ010000002.1"/>
</dbReference>
<keyword evidence="1" id="KW-0472">Membrane</keyword>
<dbReference type="SUPFAM" id="SSF49899">
    <property type="entry name" value="Concanavalin A-like lectins/glucanases"/>
    <property type="match status" value="1"/>
</dbReference>
<dbReference type="AlphaFoldDB" id="A0A851GDL8"/>
<sequence>MNTPTPESNLTEWIEQTMLDLKDGHGSVSQVQAFRELLASNPEARRIYLKNNQLDHLLTLSPASIQSETTHPKQNKQPKRFVWKQWHVLSGTAIGAGIAAAITLLLVAKAPQLPSEPEIAATHALLPMASLEASYNAEITGNAAIDDTNFDKGKLSLNKGIAEISFRNGAQIVLDGHCGFEILNEKHVILTQGKMWAHCPPEAHGFKVSTPGGKDIIDLGTEFGVQVNPAGETNVHVFDGLVEVASLNKPTQQVTRGTSMQWSVDAPPRSATFVGAETFTTAETLRQRRVDSYKRDMLERSDLLLYYDFNNLEQGKVPNLASGAMPNTHGEAPYAIAVTGRSKTSQALFFDKPKNSVSLHFERPPETLTYTTAAWIKASNLNSSLMAILNTDAWPVGATHFQVTRKGGLRSGIRGGKSFETSSGIIRKGQWHLVAVSRDLRDQSTTFYCDGKRIGSRLCAHNSPSSPSSQSQFGQCTIGSWSDPIYPNSQRTFKGFIDEVMIFDHALSEKKIQALYEAGKP</sequence>
<protein>
    <recommendedName>
        <fullName evidence="4">LamG-like jellyroll fold domain-containing protein</fullName>
    </recommendedName>
</protein>
<reference evidence="2 3" key="1">
    <citation type="submission" date="2020-07" db="EMBL/GenBank/DDBJ databases">
        <title>Roseicoccus Jingziensis gen. nov., sp. nov., isolated from coastal seawater.</title>
        <authorList>
            <person name="Feng X."/>
        </authorList>
    </citation>
    <scope>NUCLEOTIDE SEQUENCE [LARGE SCALE GENOMIC DNA]</scope>
    <source>
        <strain evidence="2 3">N1E253</strain>
    </source>
</reference>
<keyword evidence="1" id="KW-0812">Transmembrane</keyword>
<dbReference type="Pfam" id="PF13385">
    <property type="entry name" value="Laminin_G_3"/>
    <property type="match status" value="1"/>
</dbReference>
<dbReference type="Proteomes" id="UP000557872">
    <property type="component" value="Unassembled WGS sequence"/>
</dbReference>
<dbReference type="PANTHER" id="PTHR30273:SF2">
    <property type="entry name" value="PROTEIN FECR"/>
    <property type="match status" value="1"/>
</dbReference>
<dbReference type="Gene3D" id="2.60.120.1440">
    <property type="match status" value="1"/>
</dbReference>
<evidence type="ECO:0000313" key="2">
    <source>
        <dbReference type="EMBL" id="NWK55032.1"/>
    </source>
</evidence>
<proteinExistence type="predicted"/>
<dbReference type="InterPro" id="IPR012373">
    <property type="entry name" value="Ferrdict_sens_TM"/>
</dbReference>
<organism evidence="2 3">
    <name type="scientific">Oceaniferula marina</name>
    <dbReference type="NCBI Taxonomy" id="2748318"/>
    <lineage>
        <taxon>Bacteria</taxon>
        <taxon>Pseudomonadati</taxon>
        <taxon>Verrucomicrobiota</taxon>
        <taxon>Verrucomicrobiia</taxon>
        <taxon>Verrucomicrobiales</taxon>
        <taxon>Verrucomicrobiaceae</taxon>
        <taxon>Oceaniferula</taxon>
    </lineage>
</organism>
<comment type="caution">
    <text evidence="2">The sequence shown here is derived from an EMBL/GenBank/DDBJ whole genome shotgun (WGS) entry which is preliminary data.</text>
</comment>
<dbReference type="GO" id="GO:0016989">
    <property type="term" value="F:sigma factor antagonist activity"/>
    <property type="evidence" value="ECO:0007669"/>
    <property type="project" value="TreeGrafter"/>
</dbReference>
<evidence type="ECO:0008006" key="4">
    <source>
        <dbReference type="Google" id="ProtNLM"/>
    </source>
</evidence>
<evidence type="ECO:0000256" key="1">
    <source>
        <dbReference type="SAM" id="Phobius"/>
    </source>
</evidence>